<feature type="transmembrane region" description="Helical" evidence="1">
    <location>
        <begin position="124"/>
        <end position="141"/>
    </location>
</feature>
<dbReference type="Proteomes" id="UP000032689">
    <property type="component" value="Segment"/>
</dbReference>
<protein>
    <submittedName>
        <fullName evidence="2">Membrane protein</fullName>
    </submittedName>
</protein>
<feature type="transmembrane region" description="Helical" evidence="1">
    <location>
        <begin position="12"/>
        <end position="34"/>
    </location>
</feature>
<feature type="transmembrane region" description="Helical" evidence="1">
    <location>
        <begin position="153"/>
        <end position="171"/>
    </location>
</feature>
<feature type="transmembrane region" description="Helical" evidence="1">
    <location>
        <begin position="97"/>
        <end position="118"/>
    </location>
</feature>
<dbReference type="OrthoDB" id="11658at10239"/>
<keyword evidence="1" id="KW-0472">Membrane</keyword>
<keyword evidence="1" id="KW-0812">Transmembrane</keyword>
<dbReference type="GeneID" id="26641053"/>
<organism evidence="2 3">
    <name type="scientific">Staphylococcus phage vB_SepM_ phiIPLA-C1C</name>
    <dbReference type="NCBI Taxonomy" id="1572704"/>
    <lineage>
        <taxon>Viruses</taxon>
        <taxon>Duplodnaviria</taxon>
        <taxon>Heunggongvirae</taxon>
        <taxon>Uroviricota</taxon>
        <taxon>Caudoviricetes</taxon>
        <taxon>Herelleviridae</taxon>
        <taxon>Twortvirinae</taxon>
        <taxon>Sepunavirus</taxon>
        <taxon>Sepunavirus IPLAC1C</taxon>
    </lineage>
</organism>
<dbReference type="EMBL" id="KP027447">
    <property type="protein sequence ID" value="AJA42356.1"/>
    <property type="molecule type" value="Genomic_DNA"/>
</dbReference>
<feature type="transmembrane region" description="Helical" evidence="1">
    <location>
        <begin position="177"/>
        <end position="199"/>
    </location>
</feature>
<dbReference type="RefSeq" id="YP_009214636.1">
    <property type="nucleotide sequence ID" value="NC_028962.1"/>
</dbReference>
<dbReference type="KEGG" id="vg:26641053"/>
<name>A0A0D3MVJ0_9CAUD</name>
<keyword evidence="3" id="KW-1185">Reference proteome</keyword>
<accession>A0A0D3MVJ0</accession>
<evidence type="ECO:0000256" key="1">
    <source>
        <dbReference type="SAM" id="Phobius"/>
    </source>
</evidence>
<evidence type="ECO:0000313" key="2">
    <source>
        <dbReference type="EMBL" id="AJA42356.1"/>
    </source>
</evidence>
<feature type="transmembrane region" description="Helical" evidence="1">
    <location>
        <begin position="46"/>
        <end position="63"/>
    </location>
</feature>
<proteinExistence type="predicted"/>
<dbReference type="Gene3D" id="1.20.1280.290">
    <property type="match status" value="1"/>
</dbReference>
<reference evidence="2 3" key="1">
    <citation type="journal article" date="2015" name="Appl. Environ. Microbiol.">
        <title>Two Phages, phiIPLA-RODI and phiIPLA-C1C, Lyse Mono- and Dual-Species Staphylococcal Biofilms.</title>
        <authorList>
            <person name="Gutierrez D."/>
            <person name="Vandenheuvel D."/>
            <person name="Martinez B."/>
            <person name="Rodriguez A."/>
            <person name="Lavigne R."/>
            <person name="Garcia P."/>
        </authorList>
    </citation>
    <scope>NUCLEOTIDE SEQUENCE [LARGE SCALE GENOMIC DNA]</scope>
</reference>
<evidence type="ECO:0000313" key="3">
    <source>
        <dbReference type="Proteomes" id="UP000032689"/>
    </source>
</evidence>
<sequence length="211" mass="23669">MTAQILHNDIPLLLAMLYGVLVIVGYIPALISLVKDKNLNGVSSSFWYLISVTVGISFYNIILTGGTRFQVVSIFLNFLLGVVCLLVLNYRKFKFHGIVYTVIFLLALYLFLGLLTSIEITQTVASVSIVLAYVGQIYKFVKSKSSSGTNKWLYLLIGVGLLSLVTSMVLTDVSNHIIITELINFILILICYFMSNYYYKSGVYISERRSK</sequence>
<feature type="transmembrane region" description="Helical" evidence="1">
    <location>
        <begin position="69"/>
        <end position="90"/>
    </location>
</feature>
<keyword evidence="1" id="KW-1133">Transmembrane helix</keyword>